<organism evidence="1 2">
    <name type="scientific">Mycena rosella</name>
    <name type="common">Pink bonnet</name>
    <name type="synonym">Agaricus rosellus</name>
    <dbReference type="NCBI Taxonomy" id="1033263"/>
    <lineage>
        <taxon>Eukaryota</taxon>
        <taxon>Fungi</taxon>
        <taxon>Dikarya</taxon>
        <taxon>Basidiomycota</taxon>
        <taxon>Agaricomycotina</taxon>
        <taxon>Agaricomycetes</taxon>
        <taxon>Agaricomycetidae</taxon>
        <taxon>Agaricales</taxon>
        <taxon>Marasmiineae</taxon>
        <taxon>Mycenaceae</taxon>
        <taxon>Mycena</taxon>
    </lineage>
</organism>
<protein>
    <submittedName>
        <fullName evidence="1">Uncharacterized protein</fullName>
    </submittedName>
</protein>
<sequence>MGILPFDRAFSGDSNGAGLWANRGGDSENNSTQSGKNGDVCCPRKDLRILRQLRLDFNRFSVWGKSNVSTSRGQIIPLGGHDADKDWQGRDGTLSRSALKSNVKLGVNAIVSHWDLQTYFVGETFTHTAMFAHEMCLQVKRNGAIGRLQHPIGAGNGGRPHRHLLGDLKTGPTVQFGYAAVPLFGPLSFASPRPPSVVAAAPQGGYTCSRCSELTIRMVLRASVMG</sequence>
<reference evidence="1" key="1">
    <citation type="submission" date="2023-03" db="EMBL/GenBank/DDBJ databases">
        <title>Massive genome expansion in bonnet fungi (Mycena s.s.) driven by repeated elements and novel gene families across ecological guilds.</title>
        <authorList>
            <consortium name="Lawrence Berkeley National Laboratory"/>
            <person name="Harder C.B."/>
            <person name="Miyauchi S."/>
            <person name="Viragh M."/>
            <person name="Kuo A."/>
            <person name="Thoen E."/>
            <person name="Andreopoulos B."/>
            <person name="Lu D."/>
            <person name="Skrede I."/>
            <person name="Drula E."/>
            <person name="Henrissat B."/>
            <person name="Morin E."/>
            <person name="Kohler A."/>
            <person name="Barry K."/>
            <person name="LaButti K."/>
            <person name="Morin E."/>
            <person name="Salamov A."/>
            <person name="Lipzen A."/>
            <person name="Mereny Z."/>
            <person name="Hegedus B."/>
            <person name="Baldrian P."/>
            <person name="Stursova M."/>
            <person name="Weitz H."/>
            <person name="Taylor A."/>
            <person name="Grigoriev I.V."/>
            <person name="Nagy L.G."/>
            <person name="Martin F."/>
            <person name="Kauserud H."/>
        </authorList>
    </citation>
    <scope>NUCLEOTIDE SEQUENCE</scope>
    <source>
        <strain evidence="1">CBHHK067</strain>
    </source>
</reference>
<dbReference type="AlphaFoldDB" id="A0AAD7D1D3"/>
<dbReference type="EMBL" id="JARKIE010000162">
    <property type="protein sequence ID" value="KAJ7673455.1"/>
    <property type="molecule type" value="Genomic_DNA"/>
</dbReference>
<accession>A0AAD7D1D3</accession>
<dbReference type="Proteomes" id="UP001221757">
    <property type="component" value="Unassembled WGS sequence"/>
</dbReference>
<name>A0AAD7D1D3_MYCRO</name>
<comment type="caution">
    <text evidence="1">The sequence shown here is derived from an EMBL/GenBank/DDBJ whole genome shotgun (WGS) entry which is preliminary data.</text>
</comment>
<evidence type="ECO:0000313" key="2">
    <source>
        <dbReference type="Proteomes" id="UP001221757"/>
    </source>
</evidence>
<keyword evidence="2" id="KW-1185">Reference proteome</keyword>
<evidence type="ECO:0000313" key="1">
    <source>
        <dbReference type="EMBL" id="KAJ7673455.1"/>
    </source>
</evidence>
<gene>
    <name evidence="1" type="ORF">B0H17DRAFT_1140921</name>
</gene>
<proteinExistence type="predicted"/>